<evidence type="ECO:0000256" key="3">
    <source>
        <dbReference type="ARBA" id="ARBA00022499"/>
    </source>
</evidence>
<keyword evidence="11" id="KW-1185">Reference proteome</keyword>
<accession>A0AAU9IUP5</accession>
<dbReference type="InterPro" id="IPR016159">
    <property type="entry name" value="Cullin_repeat-like_dom_sf"/>
</dbReference>
<feature type="domain" description="Cullin family profile" evidence="9">
    <location>
        <begin position="388"/>
        <end position="615"/>
    </location>
</feature>
<reference evidence="10" key="1">
    <citation type="submission" date="2021-09" db="EMBL/GenBank/DDBJ databases">
        <authorList>
            <consortium name="AG Swart"/>
            <person name="Singh M."/>
            <person name="Singh A."/>
            <person name="Seah K."/>
            <person name="Emmerich C."/>
        </authorList>
    </citation>
    <scope>NUCLEOTIDE SEQUENCE</scope>
    <source>
        <strain evidence="10">ATCC30299</strain>
    </source>
</reference>
<dbReference type="Pfam" id="PF26557">
    <property type="entry name" value="Cullin_AB"/>
    <property type="match status" value="1"/>
</dbReference>
<dbReference type="SUPFAM" id="SSF46785">
    <property type="entry name" value="Winged helix' DNA-binding domain"/>
    <property type="match status" value="1"/>
</dbReference>
<dbReference type="InterPro" id="IPR019559">
    <property type="entry name" value="Cullin_neddylation_domain"/>
</dbReference>
<evidence type="ECO:0000256" key="5">
    <source>
        <dbReference type="ARBA" id="ARBA00022843"/>
    </source>
</evidence>
<dbReference type="InterPro" id="IPR036317">
    <property type="entry name" value="Cullin_homology_sf"/>
</dbReference>
<dbReference type="GO" id="GO:0006511">
    <property type="term" value="P:ubiquitin-dependent protein catabolic process"/>
    <property type="evidence" value="ECO:0007669"/>
    <property type="project" value="InterPro"/>
</dbReference>
<dbReference type="Pfam" id="PF10557">
    <property type="entry name" value="Cullin_Nedd8"/>
    <property type="match status" value="1"/>
</dbReference>
<dbReference type="SUPFAM" id="SSF74788">
    <property type="entry name" value="Cullin repeat-like"/>
    <property type="match status" value="1"/>
</dbReference>
<dbReference type="FunFam" id="1.20.1310.10:FF:000002">
    <property type="entry name" value="cullin-3 isoform X1"/>
    <property type="match status" value="1"/>
</dbReference>
<dbReference type="Pfam" id="PF00888">
    <property type="entry name" value="Cullin"/>
    <property type="match status" value="1"/>
</dbReference>
<dbReference type="InterPro" id="IPR036390">
    <property type="entry name" value="WH_DNA-bd_sf"/>
</dbReference>
<evidence type="ECO:0000256" key="2">
    <source>
        <dbReference type="ARBA" id="ARBA00006019"/>
    </source>
</evidence>
<comment type="caution">
    <text evidence="10">The sequence shown here is derived from an EMBL/GenBank/DDBJ whole genome shotgun (WGS) entry which is preliminary data.</text>
</comment>
<dbReference type="Proteomes" id="UP001162131">
    <property type="component" value="Unassembled WGS sequence"/>
</dbReference>
<dbReference type="GO" id="GO:0031625">
    <property type="term" value="F:ubiquitin protein ligase binding"/>
    <property type="evidence" value="ECO:0007669"/>
    <property type="project" value="InterPro"/>
</dbReference>
<dbReference type="AlphaFoldDB" id="A0AAU9IUP5"/>
<dbReference type="PROSITE" id="PS50069">
    <property type="entry name" value="CULLIN_2"/>
    <property type="match status" value="1"/>
</dbReference>
<comment type="pathway">
    <text evidence="1">Protein modification; protein ubiquitination.</text>
</comment>
<evidence type="ECO:0000313" key="10">
    <source>
        <dbReference type="EMBL" id="CAG9317372.1"/>
    </source>
</evidence>
<name>A0AAU9IUP5_9CILI</name>
<evidence type="ECO:0000256" key="7">
    <source>
        <dbReference type="PROSITE-ProRule" id="PRU00330"/>
    </source>
</evidence>
<evidence type="ECO:0000256" key="1">
    <source>
        <dbReference type="ARBA" id="ARBA00004906"/>
    </source>
</evidence>
<dbReference type="SMART" id="SM00182">
    <property type="entry name" value="CULLIN"/>
    <property type="match status" value="1"/>
</dbReference>
<evidence type="ECO:0000256" key="4">
    <source>
        <dbReference type="ARBA" id="ARBA00022786"/>
    </source>
</evidence>
<dbReference type="InterPro" id="IPR045093">
    <property type="entry name" value="Cullin"/>
</dbReference>
<evidence type="ECO:0000256" key="6">
    <source>
        <dbReference type="ARBA" id="ARBA00040451"/>
    </source>
</evidence>
<dbReference type="InterPro" id="IPR036388">
    <property type="entry name" value="WH-like_DNA-bd_sf"/>
</dbReference>
<dbReference type="FunFam" id="1.20.1310.10:FF:000014">
    <property type="entry name" value="Cullin 5"/>
    <property type="match status" value="1"/>
</dbReference>
<keyword evidence="5" id="KW-0832">Ubl conjugation</keyword>
<dbReference type="InterPro" id="IPR016158">
    <property type="entry name" value="Cullin_homology"/>
</dbReference>
<sequence>MADAITKELEPMKTILIESLCEFLETGERAVNTNNEYVKWNMRINELADRVSNSHLLYDYYIKTIQDYTINVVKNDLIKLQGEKLLSRFAWRWENHKILVFYIRRIFSYLDRYHVKDFKKATLTQAGLNIFKKEVFDEVSDLVRIALINEITKERESIAIDRDRLKKCLFCFVQMGLSNAEIVKVQESSEKRDRLVWKGNPDLKYYETIFEKTFLEDTRIFFATKSSLYITSLSCPEFLNKAKLIIEQEEERADKLFEPSTKPKLMNYIIDELVANNAQSLADMEGTGCLEMFKHDKRGELRIMFLLFKKRENTLENITSKMGPYIISRGSSIVENQELQQDAIAYTKRLLDFKNEIDSLLEYAFENHHLFQRCRDIAFQDFMNKCPFSAPYIASYCDNEMRKGIKGVSEADIEQRMINIVKLFSCLHDRDIFIRNYTRFLAKRLLDGTSLSDDAEQSMIAKLKVECGSTTVSKIANMYQDIAISAETMAEFKKLSHKGMPQGVALNVQVLRSGCWPEQSTEACMIPPELADCSRTFQIFYVNKHQGRNITWLLGFGQLELITLFASKTFTLIMNPFQAAIVLMFNKGSSYTVSQIREATKLSENTLKANLIMFFNPKNKLFNKESKGKTLEDSETITLNEKFSSPTIRCDFTPKKVKKIEASSKEDEQAISAERKNILDSVIVRIAKARRVIKHQELITEVIRQVGLFRPQPPMIKAQIESLIQREFLARDQNDRTTYNYIP</sequence>
<evidence type="ECO:0000256" key="8">
    <source>
        <dbReference type="RuleBase" id="RU003829"/>
    </source>
</evidence>
<dbReference type="SUPFAM" id="SSF75632">
    <property type="entry name" value="Cullin homology domain"/>
    <property type="match status" value="1"/>
</dbReference>
<comment type="similarity">
    <text evidence="2 7 8">Belongs to the cullin family.</text>
</comment>
<dbReference type="Gene3D" id="1.10.10.10">
    <property type="entry name" value="Winged helix-like DNA-binding domain superfamily/Winged helix DNA-binding domain"/>
    <property type="match status" value="1"/>
</dbReference>
<dbReference type="Gene3D" id="1.20.1310.10">
    <property type="entry name" value="Cullin Repeats"/>
    <property type="match status" value="4"/>
</dbReference>
<proteinExistence type="inferred from homology"/>
<gene>
    <name evidence="10" type="ORF">BSTOLATCC_MIC18624</name>
</gene>
<dbReference type="Gene3D" id="3.30.230.130">
    <property type="entry name" value="Cullin, Chain C, Domain 2"/>
    <property type="match status" value="1"/>
</dbReference>
<evidence type="ECO:0000259" key="9">
    <source>
        <dbReference type="PROSITE" id="PS50069"/>
    </source>
</evidence>
<dbReference type="InterPro" id="IPR001373">
    <property type="entry name" value="Cullin_N"/>
</dbReference>
<dbReference type="SMART" id="SM00884">
    <property type="entry name" value="Cullin_Nedd8"/>
    <property type="match status" value="1"/>
</dbReference>
<keyword evidence="4" id="KW-0833">Ubl conjugation pathway</keyword>
<protein>
    <recommendedName>
        <fullName evidence="6">Cullin-5</fullName>
    </recommendedName>
</protein>
<organism evidence="10 11">
    <name type="scientific">Blepharisma stoltei</name>
    <dbReference type="NCBI Taxonomy" id="1481888"/>
    <lineage>
        <taxon>Eukaryota</taxon>
        <taxon>Sar</taxon>
        <taxon>Alveolata</taxon>
        <taxon>Ciliophora</taxon>
        <taxon>Postciliodesmatophora</taxon>
        <taxon>Heterotrichea</taxon>
        <taxon>Heterotrichida</taxon>
        <taxon>Blepharismidae</taxon>
        <taxon>Blepharisma</taxon>
    </lineage>
</organism>
<dbReference type="EMBL" id="CAJZBQ010000018">
    <property type="protein sequence ID" value="CAG9317372.1"/>
    <property type="molecule type" value="Genomic_DNA"/>
</dbReference>
<keyword evidence="3" id="KW-1017">Isopeptide bond</keyword>
<dbReference type="PANTHER" id="PTHR11932">
    <property type="entry name" value="CULLIN"/>
    <property type="match status" value="1"/>
</dbReference>
<dbReference type="InterPro" id="IPR059120">
    <property type="entry name" value="Cullin-like_AB"/>
</dbReference>
<evidence type="ECO:0000313" key="11">
    <source>
        <dbReference type="Proteomes" id="UP001162131"/>
    </source>
</evidence>